<reference evidence="1" key="1">
    <citation type="submission" date="2023-03" db="EMBL/GenBank/DDBJ databases">
        <title>Massive genome expansion in bonnet fungi (Mycena s.s.) driven by repeated elements and novel gene families across ecological guilds.</title>
        <authorList>
            <consortium name="Lawrence Berkeley National Laboratory"/>
            <person name="Harder C.B."/>
            <person name="Miyauchi S."/>
            <person name="Viragh M."/>
            <person name="Kuo A."/>
            <person name="Thoen E."/>
            <person name="Andreopoulos B."/>
            <person name="Lu D."/>
            <person name="Skrede I."/>
            <person name="Drula E."/>
            <person name="Henrissat B."/>
            <person name="Morin E."/>
            <person name="Kohler A."/>
            <person name="Barry K."/>
            <person name="LaButti K."/>
            <person name="Morin E."/>
            <person name="Salamov A."/>
            <person name="Lipzen A."/>
            <person name="Mereny Z."/>
            <person name="Hegedus B."/>
            <person name="Baldrian P."/>
            <person name="Stursova M."/>
            <person name="Weitz H."/>
            <person name="Taylor A."/>
            <person name="Grigoriev I.V."/>
            <person name="Nagy L.G."/>
            <person name="Martin F."/>
            <person name="Kauserud H."/>
        </authorList>
    </citation>
    <scope>NUCLEOTIDE SEQUENCE</scope>
    <source>
        <strain evidence="1">CBHHK182m</strain>
    </source>
</reference>
<organism evidence="1 2">
    <name type="scientific">Mycena metata</name>
    <dbReference type="NCBI Taxonomy" id="1033252"/>
    <lineage>
        <taxon>Eukaryota</taxon>
        <taxon>Fungi</taxon>
        <taxon>Dikarya</taxon>
        <taxon>Basidiomycota</taxon>
        <taxon>Agaricomycotina</taxon>
        <taxon>Agaricomycetes</taxon>
        <taxon>Agaricomycetidae</taxon>
        <taxon>Agaricales</taxon>
        <taxon>Marasmiineae</taxon>
        <taxon>Mycenaceae</taxon>
        <taxon>Mycena</taxon>
    </lineage>
</organism>
<dbReference type="AlphaFoldDB" id="A0AAD7HAL0"/>
<dbReference type="EMBL" id="JARKIB010000299">
    <property type="protein sequence ID" value="KAJ7715976.1"/>
    <property type="molecule type" value="Genomic_DNA"/>
</dbReference>
<dbReference type="Proteomes" id="UP001215598">
    <property type="component" value="Unassembled WGS sequence"/>
</dbReference>
<gene>
    <name evidence="1" type="ORF">B0H16DRAFT_1477055</name>
</gene>
<sequence length="193" mass="21888">MDENPCREMVVYQPLYRPAEEWDDLPELIPDEDWCKHMVNNISVLAYHASFPYVACDGSFVMKPRGYASRCRDHGIGERAERYFSSAFASSADLQKGEAYVDVDYQLSQALAAAHEILANCLAHARAMRFSGVNEPNRSSIIRRVAIPRAGMESEGTLRPHVAWRVCENPRSCGVNKIGSNTTFREKHNDRMF</sequence>
<keyword evidence="2" id="KW-1185">Reference proteome</keyword>
<comment type="caution">
    <text evidence="1">The sequence shown here is derived from an EMBL/GenBank/DDBJ whole genome shotgun (WGS) entry which is preliminary data.</text>
</comment>
<accession>A0AAD7HAL0</accession>
<evidence type="ECO:0000313" key="2">
    <source>
        <dbReference type="Proteomes" id="UP001215598"/>
    </source>
</evidence>
<proteinExistence type="predicted"/>
<name>A0AAD7HAL0_9AGAR</name>
<protein>
    <submittedName>
        <fullName evidence="1">Uncharacterized protein</fullName>
    </submittedName>
</protein>
<evidence type="ECO:0000313" key="1">
    <source>
        <dbReference type="EMBL" id="KAJ7715976.1"/>
    </source>
</evidence>